<comment type="caution">
    <text evidence="3">The sequence shown here is derived from an EMBL/GenBank/DDBJ whole genome shotgun (WGS) entry which is preliminary data.</text>
</comment>
<evidence type="ECO:0000259" key="2">
    <source>
        <dbReference type="PROSITE" id="PS51797"/>
    </source>
</evidence>
<gene>
    <name evidence="3" type="ORF">EPI10_027974</name>
</gene>
<dbReference type="InterPro" id="IPR011323">
    <property type="entry name" value="Mss4/transl-control_tumour"/>
</dbReference>
<dbReference type="SUPFAM" id="SSF51316">
    <property type="entry name" value="Mss4-like"/>
    <property type="match status" value="1"/>
</dbReference>
<organism evidence="3 4">
    <name type="scientific">Gossypium australe</name>
    <dbReference type="NCBI Taxonomy" id="47621"/>
    <lineage>
        <taxon>Eukaryota</taxon>
        <taxon>Viridiplantae</taxon>
        <taxon>Streptophyta</taxon>
        <taxon>Embryophyta</taxon>
        <taxon>Tracheophyta</taxon>
        <taxon>Spermatophyta</taxon>
        <taxon>Magnoliopsida</taxon>
        <taxon>eudicotyledons</taxon>
        <taxon>Gunneridae</taxon>
        <taxon>Pentapetalae</taxon>
        <taxon>rosids</taxon>
        <taxon>malvids</taxon>
        <taxon>Malvales</taxon>
        <taxon>Malvaceae</taxon>
        <taxon>Malvoideae</taxon>
        <taxon>Gossypium</taxon>
    </lineage>
</organism>
<dbReference type="AlphaFoldDB" id="A0A5B6UYG3"/>
<sequence length="77" mass="8674">MRSSPDLCYSDLEMIANLILKLDTKKLANFKKNIEGVTKTSKFSSVNDGCLVFAYYKDGAVDPTFVYFSYALNEVKC</sequence>
<dbReference type="Proteomes" id="UP000325315">
    <property type="component" value="Unassembled WGS sequence"/>
</dbReference>
<dbReference type="Gene3D" id="2.170.150.10">
    <property type="entry name" value="Metal Binding Protein, Guanine Nucleotide Exchange Factor, Chain A"/>
    <property type="match status" value="1"/>
</dbReference>
<accession>A0A5B6UYG3</accession>
<name>A0A5B6UYG3_9ROSI</name>
<evidence type="ECO:0000313" key="3">
    <source>
        <dbReference type="EMBL" id="KAA3461402.1"/>
    </source>
</evidence>
<keyword evidence="4" id="KW-1185">Reference proteome</keyword>
<feature type="domain" description="TCTP" evidence="2">
    <location>
        <begin position="1"/>
        <end position="77"/>
    </location>
</feature>
<evidence type="ECO:0000313" key="4">
    <source>
        <dbReference type="Proteomes" id="UP000325315"/>
    </source>
</evidence>
<dbReference type="PROSITE" id="PS51797">
    <property type="entry name" value="TCTP_3"/>
    <property type="match status" value="1"/>
</dbReference>
<reference evidence="4" key="1">
    <citation type="journal article" date="2019" name="Plant Biotechnol. J.">
        <title>Genome sequencing of the Australian wild diploid species Gossypium australe highlights disease resistance and delayed gland morphogenesis.</title>
        <authorList>
            <person name="Cai Y."/>
            <person name="Cai X."/>
            <person name="Wang Q."/>
            <person name="Wang P."/>
            <person name="Zhang Y."/>
            <person name="Cai C."/>
            <person name="Xu Y."/>
            <person name="Wang K."/>
            <person name="Zhou Z."/>
            <person name="Wang C."/>
            <person name="Geng S."/>
            <person name="Li B."/>
            <person name="Dong Q."/>
            <person name="Hou Y."/>
            <person name="Wang H."/>
            <person name="Ai P."/>
            <person name="Liu Z."/>
            <person name="Yi F."/>
            <person name="Sun M."/>
            <person name="An G."/>
            <person name="Cheng J."/>
            <person name="Zhang Y."/>
            <person name="Shi Q."/>
            <person name="Xie Y."/>
            <person name="Shi X."/>
            <person name="Chang Y."/>
            <person name="Huang F."/>
            <person name="Chen Y."/>
            <person name="Hong S."/>
            <person name="Mi L."/>
            <person name="Sun Q."/>
            <person name="Zhang L."/>
            <person name="Zhou B."/>
            <person name="Peng R."/>
            <person name="Zhang X."/>
            <person name="Liu F."/>
        </authorList>
    </citation>
    <scope>NUCLEOTIDE SEQUENCE [LARGE SCALE GENOMIC DNA]</scope>
    <source>
        <strain evidence="4">cv. PA1801</strain>
    </source>
</reference>
<dbReference type="InterPro" id="IPR034737">
    <property type="entry name" value="TCTP"/>
</dbReference>
<proteinExistence type="inferred from homology"/>
<dbReference type="InterPro" id="IPR011057">
    <property type="entry name" value="Mss4-like_sf"/>
</dbReference>
<dbReference type="OrthoDB" id="10248936at2759"/>
<protein>
    <submittedName>
        <fullName evidence="3">Leucine-rich repeat family protein</fullName>
    </submittedName>
</protein>
<dbReference type="EMBL" id="SMMG02000009">
    <property type="protein sequence ID" value="KAA3461402.1"/>
    <property type="molecule type" value="Genomic_DNA"/>
</dbReference>
<evidence type="ECO:0000256" key="1">
    <source>
        <dbReference type="PROSITE-ProRule" id="PRU01133"/>
    </source>
</evidence>
<comment type="similarity">
    <text evidence="1">Belongs to the TCTP family.</text>
</comment>